<evidence type="ECO:0000256" key="2">
    <source>
        <dbReference type="PROSITE-ProRule" id="PRU00708"/>
    </source>
</evidence>
<dbReference type="InterPro" id="IPR011990">
    <property type="entry name" value="TPR-like_helical_dom_sf"/>
</dbReference>
<evidence type="ECO:0000313" key="4">
    <source>
        <dbReference type="Proteomes" id="UP001346149"/>
    </source>
</evidence>
<keyword evidence="4" id="KW-1185">Reference proteome</keyword>
<dbReference type="PANTHER" id="PTHR47931:SF2">
    <property type="entry name" value="OS01G0228400 PROTEIN"/>
    <property type="match status" value="1"/>
</dbReference>
<dbReference type="Pfam" id="PF13041">
    <property type="entry name" value="PPR_2"/>
    <property type="match status" value="1"/>
</dbReference>
<dbReference type="NCBIfam" id="TIGR00756">
    <property type="entry name" value="PPR"/>
    <property type="match status" value="2"/>
</dbReference>
<keyword evidence="1" id="KW-0677">Repeat</keyword>
<dbReference type="PROSITE" id="PS51375">
    <property type="entry name" value="PPR"/>
    <property type="match status" value="2"/>
</dbReference>
<comment type="caution">
    <text evidence="3">The sequence shown here is derived from an EMBL/GenBank/DDBJ whole genome shotgun (WGS) entry which is preliminary data.</text>
</comment>
<gene>
    <name evidence="3" type="ORF">SAY86_030360</name>
</gene>
<dbReference type="EMBL" id="JAXQNO010000005">
    <property type="protein sequence ID" value="KAK4798034.1"/>
    <property type="molecule type" value="Genomic_DNA"/>
</dbReference>
<evidence type="ECO:0000313" key="3">
    <source>
        <dbReference type="EMBL" id="KAK4798034.1"/>
    </source>
</evidence>
<evidence type="ECO:0008006" key="5">
    <source>
        <dbReference type="Google" id="ProtNLM"/>
    </source>
</evidence>
<evidence type="ECO:0000256" key="1">
    <source>
        <dbReference type="ARBA" id="ARBA00022737"/>
    </source>
</evidence>
<name>A0AAN7RAI8_TRANT</name>
<feature type="repeat" description="PPR" evidence="2">
    <location>
        <begin position="34"/>
        <end position="68"/>
    </location>
</feature>
<sequence length="157" mass="17746">MRMIFLMDMYTQAGDCWKAEEVLGRIQSLGRTPDLISYNTVIKGFRRQGLMQEAIGIFSEMSGRGIRPCIVTYNTFISGYAAREMFAEIDDVVEYMFQHGYRLNELTCKIIVNGYCKAGSVLAPLAAYLTSKYAIFCQTYMYNSAHDAAFSASLLPF</sequence>
<dbReference type="AlphaFoldDB" id="A0AAN7RAI8"/>
<proteinExistence type="predicted"/>
<reference evidence="3 4" key="1">
    <citation type="journal article" date="2023" name="Hortic Res">
        <title>Pangenome of water caltrop reveals structural variations and asymmetric subgenome divergence after allopolyploidization.</title>
        <authorList>
            <person name="Zhang X."/>
            <person name="Chen Y."/>
            <person name="Wang L."/>
            <person name="Yuan Y."/>
            <person name="Fang M."/>
            <person name="Shi L."/>
            <person name="Lu R."/>
            <person name="Comes H.P."/>
            <person name="Ma Y."/>
            <person name="Chen Y."/>
            <person name="Huang G."/>
            <person name="Zhou Y."/>
            <person name="Zheng Z."/>
            <person name="Qiu Y."/>
        </authorList>
    </citation>
    <scope>NUCLEOTIDE SEQUENCE [LARGE SCALE GENOMIC DNA]</scope>
    <source>
        <strain evidence="3">F231</strain>
    </source>
</reference>
<protein>
    <recommendedName>
        <fullName evidence="5">Pentatricopeptide repeat-containing protein</fullName>
    </recommendedName>
</protein>
<feature type="repeat" description="PPR" evidence="2">
    <location>
        <begin position="69"/>
        <end position="103"/>
    </location>
</feature>
<dbReference type="Pfam" id="PF01535">
    <property type="entry name" value="PPR"/>
    <property type="match status" value="2"/>
</dbReference>
<dbReference type="Gene3D" id="1.25.40.10">
    <property type="entry name" value="Tetratricopeptide repeat domain"/>
    <property type="match status" value="1"/>
</dbReference>
<dbReference type="PANTHER" id="PTHR47931">
    <property type="entry name" value="OS01G0228400 PROTEIN"/>
    <property type="match status" value="1"/>
</dbReference>
<organism evidence="3 4">
    <name type="scientific">Trapa natans</name>
    <name type="common">Water chestnut</name>
    <dbReference type="NCBI Taxonomy" id="22666"/>
    <lineage>
        <taxon>Eukaryota</taxon>
        <taxon>Viridiplantae</taxon>
        <taxon>Streptophyta</taxon>
        <taxon>Embryophyta</taxon>
        <taxon>Tracheophyta</taxon>
        <taxon>Spermatophyta</taxon>
        <taxon>Magnoliopsida</taxon>
        <taxon>eudicotyledons</taxon>
        <taxon>Gunneridae</taxon>
        <taxon>Pentapetalae</taxon>
        <taxon>rosids</taxon>
        <taxon>malvids</taxon>
        <taxon>Myrtales</taxon>
        <taxon>Lythraceae</taxon>
        <taxon>Trapa</taxon>
    </lineage>
</organism>
<accession>A0AAN7RAI8</accession>
<dbReference type="Proteomes" id="UP001346149">
    <property type="component" value="Unassembled WGS sequence"/>
</dbReference>
<dbReference type="InterPro" id="IPR002885">
    <property type="entry name" value="PPR_rpt"/>
</dbReference>